<dbReference type="EMBL" id="LAZR01001231">
    <property type="protein sequence ID" value="KKN48246.1"/>
    <property type="molecule type" value="Genomic_DNA"/>
</dbReference>
<dbReference type="AlphaFoldDB" id="A0A0F9TH08"/>
<sequence>MAQWREVARGTSFADLESTVGQMELTKGTKVKVVMETWAPWVFDIAGAELIFKPFIPEGLDLLDVYGESGKGIVEMEADPIWLIAMVAFMKAHWLAIIIGGFILATIISLIVVMVKVPAIAAIPIVLIVGAALGIVGITLLASRSPPRRIG</sequence>
<evidence type="ECO:0000313" key="2">
    <source>
        <dbReference type="EMBL" id="KKN48246.1"/>
    </source>
</evidence>
<keyword evidence="1" id="KW-1133">Transmembrane helix</keyword>
<evidence type="ECO:0000256" key="1">
    <source>
        <dbReference type="SAM" id="Phobius"/>
    </source>
</evidence>
<gene>
    <name evidence="2" type="ORF">LCGC14_0655080</name>
</gene>
<comment type="caution">
    <text evidence="2">The sequence shown here is derived from an EMBL/GenBank/DDBJ whole genome shotgun (WGS) entry which is preliminary data.</text>
</comment>
<feature type="transmembrane region" description="Helical" evidence="1">
    <location>
        <begin position="121"/>
        <end position="142"/>
    </location>
</feature>
<reference evidence="2" key="1">
    <citation type="journal article" date="2015" name="Nature">
        <title>Complex archaea that bridge the gap between prokaryotes and eukaryotes.</title>
        <authorList>
            <person name="Spang A."/>
            <person name="Saw J.H."/>
            <person name="Jorgensen S.L."/>
            <person name="Zaremba-Niedzwiedzka K."/>
            <person name="Martijn J."/>
            <person name="Lind A.E."/>
            <person name="van Eijk R."/>
            <person name="Schleper C."/>
            <person name="Guy L."/>
            <person name="Ettema T.J."/>
        </authorList>
    </citation>
    <scope>NUCLEOTIDE SEQUENCE</scope>
</reference>
<name>A0A0F9TH08_9ZZZZ</name>
<keyword evidence="1" id="KW-0472">Membrane</keyword>
<proteinExistence type="predicted"/>
<organism evidence="2">
    <name type="scientific">marine sediment metagenome</name>
    <dbReference type="NCBI Taxonomy" id="412755"/>
    <lineage>
        <taxon>unclassified sequences</taxon>
        <taxon>metagenomes</taxon>
        <taxon>ecological metagenomes</taxon>
    </lineage>
</organism>
<accession>A0A0F9TH08</accession>
<feature type="transmembrane region" description="Helical" evidence="1">
    <location>
        <begin position="94"/>
        <end position="115"/>
    </location>
</feature>
<keyword evidence="1" id="KW-0812">Transmembrane</keyword>
<protein>
    <submittedName>
        <fullName evidence="2">Uncharacterized protein</fullName>
    </submittedName>
</protein>